<reference evidence="1" key="1">
    <citation type="submission" date="2022-03" db="EMBL/GenBank/DDBJ databases">
        <authorList>
            <person name="Martin H S."/>
        </authorList>
    </citation>
    <scope>NUCLEOTIDE SEQUENCE</scope>
</reference>
<proteinExistence type="predicted"/>
<dbReference type="EMBL" id="OW152835">
    <property type="protein sequence ID" value="CAH2056036.1"/>
    <property type="molecule type" value="Genomic_DNA"/>
</dbReference>
<organism evidence="1 2">
    <name type="scientific">Iphiclides podalirius</name>
    <name type="common">scarce swallowtail</name>
    <dbReference type="NCBI Taxonomy" id="110791"/>
    <lineage>
        <taxon>Eukaryota</taxon>
        <taxon>Metazoa</taxon>
        <taxon>Ecdysozoa</taxon>
        <taxon>Arthropoda</taxon>
        <taxon>Hexapoda</taxon>
        <taxon>Insecta</taxon>
        <taxon>Pterygota</taxon>
        <taxon>Neoptera</taxon>
        <taxon>Endopterygota</taxon>
        <taxon>Lepidoptera</taxon>
        <taxon>Glossata</taxon>
        <taxon>Ditrysia</taxon>
        <taxon>Papilionoidea</taxon>
        <taxon>Papilionidae</taxon>
        <taxon>Papilioninae</taxon>
        <taxon>Iphiclides</taxon>
    </lineage>
</organism>
<protein>
    <submittedName>
        <fullName evidence="1">Uncharacterized protein</fullName>
    </submittedName>
</protein>
<feature type="non-terminal residue" evidence="1">
    <location>
        <position position="1"/>
    </location>
</feature>
<gene>
    <name evidence="1" type="ORF">IPOD504_LOCUS9313</name>
</gene>
<keyword evidence="2" id="KW-1185">Reference proteome</keyword>
<accession>A0ABN8IIY3</accession>
<evidence type="ECO:0000313" key="1">
    <source>
        <dbReference type="EMBL" id="CAH2056036.1"/>
    </source>
</evidence>
<sequence length="74" mass="8440">MDEKSRVSPQQEFENRYSRVLLLLECAGSFREAPGRNCTFLPIRYLAKGKQQFVGSRLDRASTTASQKASAKWK</sequence>
<name>A0ABN8IIY3_9NEOP</name>
<evidence type="ECO:0000313" key="2">
    <source>
        <dbReference type="Proteomes" id="UP000837857"/>
    </source>
</evidence>
<dbReference type="Proteomes" id="UP000837857">
    <property type="component" value="Chromosome 23"/>
</dbReference>